<dbReference type="OrthoDB" id="608866at2759"/>
<gene>
    <name evidence="1" type="ORF">FCM35_KLT14352</name>
</gene>
<keyword evidence="2" id="KW-1185">Reference proteome</keyword>
<organism evidence="1 2">
    <name type="scientific">Carex littledalei</name>
    <dbReference type="NCBI Taxonomy" id="544730"/>
    <lineage>
        <taxon>Eukaryota</taxon>
        <taxon>Viridiplantae</taxon>
        <taxon>Streptophyta</taxon>
        <taxon>Embryophyta</taxon>
        <taxon>Tracheophyta</taxon>
        <taxon>Spermatophyta</taxon>
        <taxon>Magnoliopsida</taxon>
        <taxon>Liliopsida</taxon>
        <taxon>Poales</taxon>
        <taxon>Cyperaceae</taxon>
        <taxon>Cyperoideae</taxon>
        <taxon>Cariceae</taxon>
        <taxon>Carex</taxon>
        <taxon>Carex subgen. Euthyceras</taxon>
    </lineage>
</organism>
<evidence type="ECO:0000313" key="1">
    <source>
        <dbReference type="EMBL" id="KAF3321099.1"/>
    </source>
</evidence>
<reference evidence="1" key="1">
    <citation type="submission" date="2020-01" db="EMBL/GenBank/DDBJ databases">
        <title>Genome sequence of Kobresia littledalei, the first chromosome-level genome in the family Cyperaceae.</title>
        <authorList>
            <person name="Qu G."/>
        </authorList>
    </citation>
    <scope>NUCLEOTIDE SEQUENCE</scope>
    <source>
        <strain evidence="1">C.B.Clarke</strain>
        <tissue evidence="1">Leaf</tissue>
    </source>
</reference>
<accession>A0A833QEY0</accession>
<sequence length="165" mass="18455">MHIKALISRLIRSNDEFHSTTIEGGAEELRGWEVGKVYRLKEASFGIKTPVLKQKDPTQQHRKLQNNISTQSNNNLSRVHGGVADPIEEEAKNAASRIADAEAKCYFAPEAAKNAESISKMADNAEAFLSLAKEINDRSVSMEEWLCLAKYHFPIADRISMIKNL</sequence>
<protein>
    <submittedName>
        <fullName evidence="1">Single myb histone 4</fullName>
    </submittedName>
</protein>
<comment type="caution">
    <text evidence="1">The sequence shown here is derived from an EMBL/GenBank/DDBJ whole genome shotgun (WGS) entry which is preliminary data.</text>
</comment>
<dbReference type="EMBL" id="SWLB01000027">
    <property type="protein sequence ID" value="KAF3321099.1"/>
    <property type="molecule type" value="Genomic_DNA"/>
</dbReference>
<evidence type="ECO:0000313" key="2">
    <source>
        <dbReference type="Proteomes" id="UP000623129"/>
    </source>
</evidence>
<dbReference type="Proteomes" id="UP000623129">
    <property type="component" value="Unassembled WGS sequence"/>
</dbReference>
<name>A0A833QEY0_9POAL</name>
<proteinExistence type="predicted"/>
<dbReference type="AlphaFoldDB" id="A0A833QEY0"/>